<reference evidence="2" key="2">
    <citation type="submission" date="2011-02" db="EMBL/GenBank/DDBJ databases">
        <authorList>
            <person name="MacLean D."/>
        </authorList>
    </citation>
    <scope>NUCLEOTIDE SEQUENCE</scope>
</reference>
<dbReference type="Pfam" id="PF07002">
    <property type="entry name" value="Copine"/>
    <property type="match status" value="1"/>
</dbReference>
<evidence type="ECO:0000313" key="2">
    <source>
        <dbReference type="EMBL" id="CCA21052.1"/>
    </source>
</evidence>
<proteinExistence type="predicted"/>
<dbReference type="InterPro" id="IPR052079">
    <property type="entry name" value="E3_ligase/Copine_domain"/>
</dbReference>
<name>F0WIH0_9STRA</name>
<dbReference type="PANTHER" id="PTHR45751">
    <property type="entry name" value="COPINE FAMILY PROTEIN 1"/>
    <property type="match status" value="1"/>
</dbReference>
<reference evidence="2" key="1">
    <citation type="journal article" date="2011" name="PLoS Biol.">
        <title>Gene gain and loss during evolution of obligate parasitism in the white rust pathogen of Arabidopsis thaliana.</title>
        <authorList>
            <person name="Kemen E."/>
            <person name="Gardiner A."/>
            <person name="Schultz-Larsen T."/>
            <person name="Kemen A.C."/>
            <person name="Balmuth A.L."/>
            <person name="Robert-Seilaniantz A."/>
            <person name="Bailey K."/>
            <person name="Holub E."/>
            <person name="Studholme D.J."/>
            <person name="Maclean D."/>
            <person name="Jones J.D."/>
        </authorList>
    </citation>
    <scope>NUCLEOTIDE SEQUENCE</scope>
</reference>
<feature type="domain" description="Copine C-terminal" evidence="1">
    <location>
        <begin position="7"/>
        <end position="55"/>
    </location>
</feature>
<protein>
    <submittedName>
        <fullName evidence="2">Copinelike protein putative</fullName>
    </submittedName>
</protein>
<accession>F0WIH0</accession>
<dbReference type="PANTHER" id="PTHR45751:SF11">
    <property type="entry name" value="COPINE FAMILY PROTEIN 2"/>
    <property type="match status" value="1"/>
</dbReference>
<dbReference type="HOGENOM" id="CLU_1689937_0_0_1"/>
<evidence type="ECO:0000259" key="1">
    <source>
        <dbReference type="Pfam" id="PF07002"/>
    </source>
</evidence>
<dbReference type="EMBL" id="FR824155">
    <property type="protein sequence ID" value="CCA21052.1"/>
    <property type="molecule type" value="Genomic_DNA"/>
</dbReference>
<sequence>MRYFDDQLGERRFDNFQFVDFYKISSECKTPDQRQTQFALRALMEIPEQYRAINRPGYLGKGARNYGRDVPFVMVYPSPDMQSDEFNQSERLSVPSASSLPDANFQERQGSVESNFLPDELASLREGLLCCICEERGKKTSFFSAVMRPVKFAPTS</sequence>
<organism evidence="2">
    <name type="scientific">Albugo laibachii Nc14</name>
    <dbReference type="NCBI Taxonomy" id="890382"/>
    <lineage>
        <taxon>Eukaryota</taxon>
        <taxon>Sar</taxon>
        <taxon>Stramenopiles</taxon>
        <taxon>Oomycota</taxon>
        <taxon>Peronosporomycetes</taxon>
        <taxon>Albuginales</taxon>
        <taxon>Albuginaceae</taxon>
        <taxon>Albugo</taxon>
    </lineage>
</organism>
<dbReference type="GO" id="GO:0004842">
    <property type="term" value="F:ubiquitin-protein transferase activity"/>
    <property type="evidence" value="ECO:0007669"/>
    <property type="project" value="TreeGrafter"/>
</dbReference>
<dbReference type="GO" id="GO:0005634">
    <property type="term" value="C:nucleus"/>
    <property type="evidence" value="ECO:0007669"/>
    <property type="project" value="TreeGrafter"/>
</dbReference>
<dbReference type="InterPro" id="IPR010734">
    <property type="entry name" value="Copine_C"/>
</dbReference>
<gene>
    <name evidence="2" type="primary">AlNc14C110G6370</name>
    <name evidence="2" type="ORF">ALNC14_071950</name>
</gene>
<dbReference type="GO" id="GO:0016567">
    <property type="term" value="P:protein ubiquitination"/>
    <property type="evidence" value="ECO:0007669"/>
    <property type="project" value="TreeGrafter"/>
</dbReference>
<dbReference type="AlphaFoldDB" id="F0WIH0"/>